<proteinExistence type="predicted"/>
<evidence type="ECO:0000313" key="2">
    <source>
        <dbReference type="EMBL" id="KAK0457966.1"/>
    </source>
</evidence>
<evidence type="ECO:0000256" key="1">
    <source>
        <dbReference type="SAM" id="MobiDB-lite"/>
    </source>
</evidence>
<gene>
    <name evidence="2" type="ORF">EV420DRAFT_1748310</name>
</gene>
<dbReference type="GeneID" id="85363781"/>
<feature type="compositionally biased region" description="Basic and acidic residues" evidence="1">
    <location>
        <begin position="1"/>
        <end position="18"/>
    </location>
</feature>
<accession>A0AA39N4M5</accession>
<keyword evidence="3" id="KW-1185">Reference proteome</keyword>
<reference evidence="2" key="1">
    <citation type="submission" date="2023-06" db="EMBL/GenBank/DDBJ databases">
        <authorList>
            <consortium name="Lawrence Berkeley National Laboratory"/>
            <person name="Ahrendt S."/>
            <person name="Sahu N."/>
            <person name="Indic B."/>
            <person name="Wong-Bajracharya J."/>
            <person name="Merenyi Z."/>
            <person name="Ke H.-M."/>
            <person name="Monk M."/>
            <person name="Kocsube S."/>
            <person name="Drula E."/>
            <person name="Lipzen A."/>
            <person name="Balint B."/>
            <person name="Henrissat B."/>
            <person name="Andreopoulos B."/>
            <person name="Martin F.M."/>
            <person name="Harder C.B."/>
            <person name="Rigling D."/>
            <person name="Ford K.L."/>
            <person name="Foster G.D."/>
            <person name="Pangilinan J."/>
            <person name="Papanicolaou A."/>
            <person name="Barry K."/>
            <person name="LaButti K."/>
            <person name="Viragh M."/>
            <person name="Koriabine M."/>
            <person name="Yan M."/>
            <person name="Riley R."/>
            <person name="Champramary S."/>
            <person name="Plett K.L."/>
            <person name="Tsai I.J."/>
            <person name="Slot J."/>
            <person name="Sipos G."/>
            <person name="Plett J."/>
            <person name="Nagy L.G."/>
            <person name="Grigoriev I.V."/>
        </authorList>
    </citation>
    <scope>NUCLEOTIDE SEQUENCE</scope>
    <source>
        <strain evidence="2">CCBAS 213</strain>
    </source>
</reference>
<dbReference type="Proteomes" id="UP001175211">
    <property type="component" value="Unassembled WGS sequence"/>
</dbReference>
<organism evidence="2 3">
    <name type="scientific">Armillaria tabescens</name>
    <name type="common">Ringless honey mushroom</name>
    <name type="synonym">Agaricus tabescens</name>
    <dbReference type="NCBI Taxonomy" id="1929756"/>
    <lineage>
        <taxon>Eukaryota</taxon>
        <taxon>Fungi</taxon>
        <taxon>Dikarya</taxon>
        <taxon>Basidiomycota</taxon>
        <taxon>Agaricomycotina</taxon>
        <taxon>Agaricomycetes</taxon>
        <taxon>Agaricomycetidae</taxon>
        <taxon>Agaricales</taxon>
        <taxon>Marasmiineae</taxon>
        <taxon>Physalacriaceae</taxon>
        <taxon>Desarmillaria</taxon>
    </lineage>
</organism>
<protein>
    <submittedName>
        <fullName evidence="2">Uncharacterized protein</fullName>
    </submittedName>
</protein>
<evidence type="ECO:0000313" key="3">
    <source>
        <dbReference type="Proteomes" id="UP001175211"/>
    </source>
</evidence>
<dbReference type="AlphaFoldDB" id="A0AA39N4M5"/>
<sequence length="131" mass="15623">MGDNEKRRQSRKEYENRRRERVKAMPLADQESVKARQRATQAKYRKAYIAILSGGYSQLTVCFISNQEKLRLKADSRRWILTEDRNTFRLFMEQYEDDPGKMPDDCIHRRGHLYHPEDYPLELQPEGSQDA</sequence>
<feature type="region of interest" description="Disordered" evidence="1">
    <location>
        <begin position="1"/>
        <end position="20"/>
    </location>
</feature>
<dbReference type="RefSeq" id="XP_060330258.1">
    <property type="nucleotide sequence ID" value="XM_060480233.1"/>
</dbReference>
<dbReference type="EMBL" id="JAUEPS010000019">
    <property type="protein sequence ID" value="KAK0457966.1"/>
    <property type="molecule type" value="Genomic_DNA"/>
</dbReference>
<name>A0AA39N4M5_ARMTA</name>
<comment type="caution">
    <text evidence="2">The sequence shown here is derived from an EMBL/GenBank/DDBJ whole genome shotgun (WGS) entry which is preliminary data.</text>
</comment>